<dbReference type="EMBL" id="CP020919">
    <property type="protein sequence ID" value="AWG24920.1"/>
    <property type="molecule type" value="Genomic_DNA"/>
</dbReference>
<dbReference type="RefSeq" id="WP_108736544.1">
    <property type="nucleotide sequence ID" value="NZ_CP020919.1"/>
</dbReference>
<reference evidence="2 3" key="1">
    <citation type="submission" date="2017-04" db="EMBL/GenBank/DDBJ databases">
        <title>Complete genome sequence of Flavobacterium kingsejong AJ004.</title>
        <authorList>
            <person name="Lee P.C."/>
        </authorList>
    </citation>
    <scope>NUCLEOTIDE SEQUENCE [LARGE SCALE GENOMIC DNA]</scope>
    <source>
        <strain evidence="2 3">AJ004</strain>
    </source>
</reference>
<organism evidence="2 3">
    <name type="scientific">Flavobacterium kingsejongi</name>
    <dbReference type="NCBI Taxonomy" id="1678728"/>
    <lineage>
        <taxon>Bacteria</taxon>
        <taxon>Pseudomonadati</taxon>
        <taxon>Bacteroidota</taxon>
        <taxon>Flavobacteriia</taxon>
        <taxon>Flavobacteriales</taxon>
        <taxon>Flavobacteriaceae</taxon>
        <taxon>Flavobacterium</taxon>
    </lineage>
</organism>
<dbReference type="Pfam" id="PF04536">
    <property type="entry name" value="TPM_phosphatase"/>
    <property type="match status" value="1"/>
</dbReference>
<evidence type="ECO:0000259" key="1">
    <source>
        <dbReference type="Pfam" id="PF04536"/>
    </source>
</evidence>
<dbReference type="OrthoDB" id="9810918at2"/>
<sequence>MKNLILLVGMFQLFICCEVKYTEKKINDIPPKTFPKQIGLINDYEGVFTKDQNAALKKILYDLKLNENKEIIIIAVESFAPYNDFQDYIVDLGNNWRIGVENKNTIIIAFSKKNRKVALSIAENTENLSEEKSMEIMSEIIIPEFKEGRYFEGINRGVLSFETLWH</sequence>
<dbReference type="PANTHER" id="PTHR30373:SF2">
    <property type="entry name" value="UPF0603 PROTEIN YGCG"/>
    <property type="match status" value="1"/>
</dbReference>
<dbReference type="KEGG" id="fki:FK004_06580"/>
<gene>
    <name evidence="2" type="ORF">FK004_06580</name>
</gene>
<evidence type="ECO:0000313" key="2">
    <source>
        <dbReference type="EMBL" id="AWG24920.1"/>
    </source>
</evidence>
<evidence type="ECO:0000313" key="3">
    <source>
        <dbReference type="Proteomes" id="UP000244677"/>
    </source>
</evidence>
<accession>A0A2S1LME1</accession>
<dbReference type="PANTHER" id="PTHR30373">
    <property type="entry name" value="UPF0603 PROTEIN YGCG"/>
    <property type="match status" value="1"/>
</dbReference>
<dbReference type="AlphaFoldDB" id="A0A2S1LME1"/>
<dbReference type="Proteomes" id="UP000244677">
    <property type="component" value="Chromosome"/>
</dbReference>
<name>A0A2S1LME1_9FLAO</name>
<keyword evidence="3" id="KW-1185">Reference proteome</keyword>
<proteinExistence type="predicted"/>
<dbReference type="Gene3D" id="3.10.310.50">
    <property type="match status" value="1"/>
</dbReference>
<feature type="domain" description="TPM" evidence="1">
    <location>
        <begin position="41"/>
        <end position="160"/>
    </location>
</feature>
<protein>
    <recommendedName>
        <fullName evidence="1">TPM domain-containing protein</fullName>
    </recommendedName>
</protein>
<dbReference type="InterPro" id="IPR007621">
    <property type="entry name" value="TPM_dom"/>
</dbReference>